<name>A0A239PLT8_9PROT</name>
<protein>
    <recommendedName>
        <fullName evidence="4">Lipase</fullName>
    </recommendedName>
</protein>
<keyword evidence="1" id="KW-0732">Signal</keyword>
<keyword evidence="3" id="KW-1185">Reference proteome</keyword>
<dbReference type="AlphaFoldDB" id="A0A239PLT8"/>
<organism evidence="2 3">
    <name type="scientific">Amphiplicatus metriothermophilus</name>
    <dbReference type="NCBI Taxonomy" id="1519374"/>
    <lineage>
        <taxon>Bacteria</taxon>
        <taxon>Pseudomonadati</taxon>
        <taxon>Pseudomonadota</taxon>
        <taxon>Alphaproteobacteria</taxon>
        <taxon>Parvularculales</taxon>
        <taxon>Parvularculaceae</taxon>
        <taxon>Amphiplicatus</taxon>
    </lineage>
</organism>
<dbReference type="RefSeq" id="WP_089411261.1">
    <property type="nucleotide sequence ID" value="NZ_FZQA01000001.1"/>
</dbReference>
<dbReference type="InterPro" id="IPR029058">
    <property type="entry name" value="AB_hydrolase_fold"/>
</dbReference>
<dbReference type="SUPFAM" id="SSF53474">
    <property type="entry name" value="alpha/beta-Hydrolases"/>
    <property type="match status" value="1"/>
</dbReference>
<dbReference type="Gene3D" id="3.40.50.1820">
    <property type="entry name" value="alpha/beta hydrolase"/>
    <property type="match status" value="1"/>
</dbReference>
<feature type="chain" id="PRO_5012173057" description="Lipase" evidence="1">
    <location>
        <begin position="27"/>
        <end position="412"/>
    </location>
</feature>
<sequence length="412" mass="44363">MRTGIGHILPAAAMSLSLLAAAPAQAGPTTLEATYTSEIQNGWVRVERWRDTLSAFTQETFPPDGRGDQTGQRKTFFGGDGSPHSSRFLMYYAPGWDANPKPVPVLLVHGANQDADLAWADPNEAGAYGCGRSSCPSTGLMQALAADGYKVFAVGLPHKNGDGYFWAEQIADAIAIVKNRTGASEVDVVAWSKSASNARMYVSSVRKSWGTAYRGDVRRLILLGAANNGIDLSFRHGWTFSLTVYPECGGVINGPVPHDMLVCFGLWRDGEEWTYGSSYFPGSKQLLKRWDGVYALPAYEQDWYTTYYGGFGFYTHSTGIQPFLGDSLVDVIRASPTPAGVRVHNLCGNQNDIALLHNEHTGPSDGVVFIASCQDATGITTNGGGATVAVNHLELGWDAPAVDQIRAWLAAD</sequence>
<dbReference type="Proteomes" id="UP000198346">
    <property type="component" value="Unassembled WGS sequence"/>
</dbReference>
<dbReference type="OrthoDB" id="9765872at2"/>
<accession>A0A239PLT8</accession>
<dbReference type="EMBL" id="FZQA01000001">
    <property type="protein sequence ID" value="SNT68309.1"/>
    <property type="molecule type" value="Genomic_DNA"/>
</dbReference>
<evidence type="ECO:0000313" key="3">
    <source>
        <dbReference type="Proteomes" id="UP000198346"/>
    </source>
</evidence>
<feature type="signal peptide" evidence="1">
    <location>
        <begin position="1"/>
        <end position="26"/>
    </location>
</feature>
<evidence type="ECO:0000313" key="2">
    <source>
        <dbReference type="EMBL" id="SNT68309.1"/>
    </source>
</evidence>
<proteinExistence type="predicted"/>
<evidence type="ECO:0000256" key="1">
    <source>
        <dbReference type="SAM" id="SignalP"/>
    </source>
</evidence>
<evidence type="ECO:0008006" key="4">
    <source>
        <dbReference type="Google" id="ProtNLM"/>
    </source>
</evidence>
<reference evidence="2 3" key="1">
    <citation type="submission" date="2017-07" db="EMBL/GenBank/DDBJ databases">
        <authorList>
            <person name="Sun Z.S."/>
            <person name="Albrecht U."/>
            <person name="Echele G."/>
            <person name="Lee C.C."/>
        </authorList>
    </citation>
    <scope>NUCLEOTIDE SEQUENCE [LARGE SCALE GENOMIC DNA]</scope>
    <source>
        <strain evidence="2 3">CGMCC 1.12710</strain>
    </source>
</reference>
<gene>
    <name evidence="2" type="ORF">SAMN06297382_0811</name>
</gene>